<accession>A0A5C2S932</accession>
<evidence type="ECO:0000313" key="2">
    <source>
        <dbReference type="EMBL" id="RPD59574.1"/>
    </source>
</evidence>
<name>A0A5C2S932_9APHY</name>
<dbReference type="AlphaFoldDB" id="A0A5C2S932"/>
<keyword evidence="3" id="KW-1185">Reference proteome</keyword>
<organism evidence="2 3">
    <name type="scientific">Lentinus tigrinus ALCF2SS1-6</name>
    <dbReference type="NCBI Taxonomy" id="1328759"/>
    <lineage>
        <taxon>Eukaryota</taxon>
        <taxon>Fungi</taxon>
        <taxon>Dikarya</taxon>
        <taxon>Basidiomycota</taxon>
        <taxon>Agaricomycotina</taxon>
        <taxon>Agaricomycetes</taxon>
        <taxon>Polyporales</taxon>
        <taxon>Polyporaceae</taxon>
        <taxon>Lentinus</taxon>
    </lineage>
</organism>
<feature type="compositionally biased region" description="Basic residues" evidence="1">
    <location>
        <begin position="22"/>
        <end position="31"/>
    </location>
</feature>
<protein>
    <submittedName>
        <fullName evidence="2">Uncharacterized protein</fullName>
    </submittedName>
</protein>
<sequence>MASREETKERSATGAGLGGQGGRRRRRRERERKRGCDRAGRVLERRCHRRQRPVHGPRCAFLVQARVCRRRHRRRGRRRRWGWPRAGAGARAGATLRRQGKIGECFRGAACSTLPCVAGCVLDAHLTSQSLSGAQLLINLPVNVDFKTQIYHISLLHGLSAHRRSPRHGTPSGGKSDVCIPPETSPSGCSVYSTFSLLPPRAFPRTCVQQPFPSQTKR</sequence>
<dbReference type="Proteomes" id="UP000313359">
    <property type="component" value="Unassembled WGS sequence"/>
</dbReference>
<feature type="region of interest" description="Disordered" evidence="1">
    <location>
        <begin position="1"/>
        <end position="35"/>
    </location>
</feature>
<reference evidence="2" key="1">
    <citation type="journal article" date="2018" name="Genome Biol. Evol.">
        <title>Genomics and development of Lentinus tigrinus, a white-rot wood-decaying mushroom with dimorphic fruiting bodies.</title>
        <authorList>
            <person name="Wu B."/>
            <person name="Xu Z."/>
            <person name="Knudson A."/>
            <person name="Carlson A."/>
            <person name="Chen N."/>
            <person name="Kovaka S."/>
            <person name="LaButti K."/>
            <person name="Lipzen A."/>
            <person name="Pennachio C."/>
            <person name="Riley R."/>
            <person name="Schakwitz W."/>
            <person name="Umezawa K."/>
            <person name="Ohm R.A."/>
            <person name="Grigoriev I.V."/>
            <person name="Nagy L.G."/>
            <person name="Gibbons J."/>
            <person name="Hibbett D."/>
        </authorList>
    </citation>
    <scope>NUCLEOTIDE SEQUENCE [LARGE SCALE GENOMIC DNA]</scope>
    <source>
        <strain evidence="2">ALCF2SS1-6</strain>
    </source>
</reference>
<proteinExistence type="predicted"/>
<feature type="compositionally biased region" description="Basic and acidic residues" evidence="1">
    <location>
        <begin position="1"/>
        <end position="11"/>
    </location>
</feature>
<gene>
    <name evidence="2" type="ORF">L227DRAFT_152314</name>
</gene>
<evidence type="ECO:0000313" key="3">
    <source>
        <dbReference type="Proteomes" id="UP000313359"/>
    </source>
</evidence>
<dbReference type="EMBL" id="ML122269">
    <property type="protein sequence ID" value="RPD59574.1"/>
    <property type="molecule type" value="Genomic_DNA"/>
</dbReference>
<evidence type="ECO:0000256" key="1">
    <source>
        <dbReference type="SAM" id="MobiDB-lite"/>
    </source>
</evidence>